<feature type="signal peptide" evidence="2">
    <location>
        <begin position="1"/>
        <end position="23"/>
    </location>
</feature>
<dbReference type="PROSITE" id="PS50835">
    <property type="entry name" value="IG_LIKE"/>
    <property type="match status" value="2"/>
</dbReference>
<evidence type="ECO:0000313" key="4">
    <source>
        <dbReference type="EMBL" id="KAK2819598.1"/>
    </source>
</evidence>
<keyword evidence="1" id="KW-0812">Transmembrane</keyword>
<evidence type="ECO:0000256" key="1">
    <source>
        <dbReference type="SAM" id="Phobius"/>
    </source>
</evidence>
<sequence length="500" mass="56428">MDVESRMLLLLTLLLSIAVLVSGIQNVEVSCSHKNICALRQSSVNLICSYSNIGIITGFWFSLKDKAKWREEEHPEDLTLDSDYAGRVDYTEMTNITFTLTITDLRERDSGEYRLVLVKDKGEKYVSSTGVTLTVTDLQVTRDSTQYVLTCHTSCRLTFAPKLYYWYKNGQFLKDYEDKQGTFTLTTTEQVSYSCSVHGFNEIRSPSLCVGRDCSSVTYPDKRVCALEGSSVEFTGNYKPPDGQRVDTIYWHSSNDFQNLENEKQFVNRVKYVEQNRNFTLNMKQLTKNDSGEYRLRIINQLDKFSGRPGVVLNVTDLQVRLSDYAVASEERTAVTLGCITSCTLPNSPIYMWYKNGQPVISKLTKHNKLYLISSEDEGNYSCAVKGHEDLRSPEQIVTFFSSNEGSEADVWKLHAVWGAAAALVPALLLSLLTSFLCVKRKKRAVRDIQCVPKPGDGTNTGLNHMTMSPDYENIQSSSSDTYTTLNAATMSSDYDVLRK</sequence>
<feature type="domain" description="Ig-like" evidence="3">
    <location>
        <begin position="309"/>
        <end position="399"/>
    </location>
</feature>
<evidence type="ECO:0000259" key="3">
    <source>
        <dbReference type="PROSITE" id="PS50835"/>
    </source>
</evidence>
<feature type="transmembrane region" description="Helical" evidence="1">
    <location>
        <begin position="416"/>
        <end position="439"/>
    </location>
</feature>
<gene>
    <name evidence="4" type="ORF">Q7C36_021244</name>
</gene>
<protein>
    <recommendedName>
        <fullName evidence="3">Ig-like domain-containing protein</fullName>
    </recommendedName>
</protein>
<keyword evidence="2" id="KW-0732">Signal</keyword>
<feature type="chain" id="PRO_5041653996" description="Ig-like domain-containing protein" evidence="2">
    <location>
        <begin position="24"/>
        <end position="500"/>
    </location>
</feature>
<dbReference type="Proteomes" id="UP001187315">
    <property type="component" value="Unassembled WGS sequence"/>
</dbReference>
<reference evidence="4" key="1">
    <citation type="submission" date="2023-08" db="EMBL/GenBank/DDBJ databases">
        <title>Pelteobagrus vachellii genome.</title>
        <authorList>
            <person name="Liu H."/>
        </authorList>
    </citation>
    <scope>NUCLEOTIDE SEQUENCE</scope>
    <source>
        <strain evidence="4">PRFRI_2022a</strain>
        <tissue evidence="4">Muscle</tissue>
    </source>
</reference>
<feature type="domain" description="Ig-like" evidence="3">
    <location>
        <begin position="129"/>
        <end position="197"/>
    </location>
</feature>
<dbReference type="Gene3D" id="2.60.40.10">
    <property type="entry name" value="Immunoglobulins"/>
    <property type="match status" value="4"/>
</dbReference>
<evidence type="ECO:0000256" key="2">
    <source>
        <dbReference type="SAM" id="SignalP"/>
    </source>
</evidence>
<keyword evidence="1" id="KW-1133">Transmembrane helix</keyword>
<proteinExistence type="predicted"/>
<comment type="caution">
    <text evidence="4">The sequence shown here is derived from an EMBL/GenBank/DDBJ whole genome shotgun (WGS) entry which is preliminary data.</text>
</comment>
<dbReference type="InterPro" id="IPR003599">
    <property type="entry name" value="Ig_sub"/>
</dbReference>
<keyword evidence="1" id="KW-0472">Membrane</keyword>
<accession>A0AA88IRW6</accession>
<organism evidence="4 5">
    <name type="scientific">Tachysurus vachellii</name>
    <name type="common">Darkbarbel catfish</name>
    <name type="synonym">Pelteobagrus vachellii</name>
    <dbReference type="NCBI Taxonomy" id="175792"/>
    <lineage>
        <taxon>Eukaryota</taxon>
        <taxon>Metazoa</taxon>
        <taxon>Chordata</taxon>
        <taxon>Craniata</taxon>
        <taxon>Vertebrata</taxon>
        <taxon>Euteleostomi</taxon>
        <taxon>Actinopterygii</taxon>
        <taxon>Neopterygii</taxon>
        <taxon>Teleostei</taxon>
        <taxon>Ostariophysi</taxon>
        <taxon>Siluriformes</taxon>
        <taxon>Bagridae</taxon>
        <taxon>Tachysurus</taxon>
    </lineage>
</organism>
<keyword evidence="5" id="KW-1185">Reference proteome</keyword>
<dbReference type="InterPro" id="IPR036179">
    <property type="entry name" value="Ig-like_dom_sf"/>
</dbReference>
<name>A0AA88IRW6_TACVA</name>
<dbReference type="PANTHER" id="PTHR46013:SF4">
    <property type="entry name" value="B-CELL RECEPTOR CD22-RELATED"/>
    <property type="match status" value="1"/>
</dbReference>
<dbReference type="SMART" id="SM00409">
    <property type="entry name" value="IG"/>
    <property type="match status" value="3"/>
</dbReference>
<evidence type="ECO:0000313" key="5">
    <source>
        <dbReference type="Proteomes" id="UP001187315"/>
    </source>
</evidence>
<dbReference type="PANTHER" id="PTHR46013">
    <property type="entry name" value="VASCULAR CELL ADHESION MOLECULE 1"/>
    <property type="match status" value="1"/>
</dbReference>
<dbReference type="SUPFAM" id="SSF48726">
    <property type="entry name" value="Immunoglobulin"/>
    <property type="match status" value="3"/>
</dbReference>
<dbReference type="EMBL" id="JAVHJS010000023">
    <property type="protein sequence ID" value="KAK2819598.1"/>
    <property type="molecule type" value="Genomic_DNA"/>
</dbReference>
<dbReference type="InterPro" id="IPR013783">
    <property type="entry name" value="Ig-like_fold"/>
</dbReference>
<dbReference type="AlphaFoldDB" id="A0AA88IRW6"/>
<dbReference type="InterPro" id="IPR007110">
    <property type="entry name" value="Ig-like_dom"/>
</dbReference>